<evidence type="ECO:0000313" key="2">
    <source>
        <dbReference type="Proteomes" id="UP000198827"/>
    </source>
</evidence>
<dbReference type="EMBL" id="LT629705">
    <property type="protein sequence ID" value="SDO40978.1"/>
    <property type="molecule type" value="Genomic_DNA"/>
</dbReference>
<reference evidence="1 2" key="1">
    <citation type="submission" date="2016-10" db="EMBL/GenBank/DDBJ databases">
        <authorList>
            <person name="de Groot N.N."/>
        </authorList>
    </citation>
    <scope>NUCLEOTIDE SEQUENCE [LARGE SCALE GENOMIC DNA]</scope>
    <source>
        <strain evidence="1 2">CECT 7543</strain>
    </source>
</reference>
<sequence length="36" mass="4079">MDSRKSGFDAYAIPMLKGFLHPTTEFSVTIKGYRVN</sequence>
<evidence type="ECO:0000313" key="1">
    <source>
        <dbReference type="EMBL" id="SDO40978.1"/>
    </source>
</evidence>
<proteinExistence type="predicted"/>
<gene>
    <name evidence="1" type="ORF">SAMN04489798_2882</name>
</gene>
<organism evidence="1 2">
    <name type="scientific">Pseudomonas arsenicoxydans</name>
    <dbReference type="NCBI Taxonomy" id="702115"/>
    <lineage>
        <taxon>Bacteria</taxon>
        <taxon>Pseudomonadati</taxon>
        <taxon>Pseudomonadota</taxon>
        <taxon>Gammaproteobacteria</taxon>
        <taxon>Pseudomonadales</taxon>
        <taxon>Pseudomonadaceae</taxon>
        <taxon>Pseudomonas</taxon>
    </lineage>
</organism>
<name>A0A1H0JB48_9PSED</name>
<protein>
    <submittedName>
        <fullName evidence="1">Uncharacterized protein</fullName>
    </submittedName>
</protein>
<dbReference type="AlphaFoldDB" id="A0A1H0JB48"/>
<accession>A0A1H0JB48</accession>
<dbReference type="Proteomes" id="UP000198827">
    <property type="component" value="Chromosome I"/>
</dbReference>